<dbReference type="RefSeq" id="WP_249588451.1">
    <property type="nucleotide sequence ID" value="NZ_BAAAQL010000037.1"/>
</dbReference>
<evidence type="ECO:0000256" key="1">
    <source>
        <dbReference type="SAM" id="MobiDB-lite"/>
    </source>
</evidence>
<organism evidence="2 3">
    <name type="scientific">Streptomyces durmitorensis</name>
    <dbReference type="NCBI Taxonomy" id="319947"/>
    <lineage>
        <taxon>Bacteria</taxon>
        <taxon>Bacillati</taxon>
        <taxon>Actinomycetota</taxon>
        <taxon>Actinomycetes</taxon>
        <taxon>Kitasatosporales</taxon>
        <taxon>Streptomycetaceae</taxon>
        <taxon>Streptomyces</taxon>
    </lineage>
</organism>
<feature type="compositionally biased region" description="Basic and acidic residues" evidence="1">
    <location>
        <begin position="227"/>
        <end position="260"/>
    </location>
</feature>
<feature type="region of interest" description="Disordered" evidence="1">
    <location>
        <begin position="215"/>
        <end position="260"/>
    </location>
</feature>
<proteinExistence type="predicted"/>
<protein>
    <submittedName>
        <fullName evidence="2">Uncharacterized protein</fullName>
    </submittedName>
</protein>
<dbReference type="EMBL" id="CP097289">
    <property type="protein sequence ID" value="UQT57031.1"/>
    <property type="molecule type" value="Genomic_DNA"/>
</dbReference>
<accession>A0ABY4PTF6</accession>
<sequence length="260" mass="27437">MPAPTSTSARQTPDTGTVRLFAPDDWFDLAADIDEEAAHARCTDLIDRSYPHREPGLRADFTAALMAWRQALREQGVIMYGLVTVPDSEAGPAVWQIMATVVEVPRVGNDLDLGEVVSRLLGQELTGRLVYTEAYPTRMGVGLGVISQPSMSPDGELALFPHPDLGGDDSHIGLALSLSCPPSGGRGLLVVGNCLESEQVVALAGVVALIGGNSTFDDEGPSGNEASGHDGPSEHHGPSEHDGPPERHGPSEHGRQEALK</sequence>
<dbReference type="Proteomes" id="UP000829992">
    <property type="component" value="Chromosome"/>
</dbReference>
<reference evidence="2 3" key="1">
    <citation type="submission" date="2022-05" db="EMBL/GenBank/DDBJ databases">
        <authorList>
            <person name="Zhou X."/>
            <person name="Li K."/>
            <person name="Man Y."/>
        </authorList>
    </citation>
    <scope>NUCLEOTIDE SEQUENCE [LARGE SCALE GENOMIC DNA]</scope>
    <source>
        <strain evidence="2 3">MS405</strain>
    </source>
</reference>
<evidence type="ECO:0000313" key="3">
    <source>
        <dbReference type="Proteomes" id="UP000829992"/>
    </source>
</evidence>
<keyword evidence="3" id="KW-1185">Reference proteome</keyword>
<gene>
    <name evidence="2" type="ORF">M4V62_19050</name>
</gene>
<evidence type="ECO:0000313" key="2">
    <source>
        <dbReference type="EMBL" id="UQT57031.1"/>
    </source>
</evidence>
<name>A0ABY4PTF6_9ACTN</name>